<dbReference type="GO" id="GO:0046872">
    <property type="term" value="F:metal ion binding"/>
    <property type="evidence" value="ECO:0007669"/>
    <property type="project" value="UniProtKB-KW"/>
</dbReference>
<dbReference type="Pfam" id="PF07731">
    <property type="entry name" value="Cu-oxidase_2"/>
    <property type="match status" value="1"/>
</dbReference>
<dbReference type="InterPro" id="IPR017761">
    <property type="entry name" value="Laccase"/>
</dbReference>
<reference evidence="17 18" key="2">
    <citation type="submission" date="2024-10" db="EMBL/GenBank/DDBJ databases">
        <authorList>
            <person name="Ryan C."/>
        </authorList>
    </citation>
    <scope>NUCLEOTIDE SEQUENCE [LARGE SCALE GENOMIC DNA]</scope>
</reference>
<dbReference type="PROSITE" id="PS00079">
    <property type="entry name" value="MULTICOPPER_OXIDASE1"/>
    <property type="match status" value="1"/>
</dbReference>
<dbReference type="InterPro" id="IPR011706">
    <property type="entry name" value="Cu-oxidase_C"/>
</dbReference>
<dbReference type="GO" id="GO:0048046">
    <property type="term" value="C:apoplast"/>
    <property type="evidence" value="ECO:0007669"/>
    <property type="project" value="UniProtKB-SubCell"/>
</dbReference>
<dbReference type="Pfam" id="PF07732">
    <property type="entry name" value="Cu-oxidase_3"/>
    <property type="match status" value="1"/>
</dbReference>
<keyword evidence="10 13" id="KW-0560">Oxidoreductase</keyword>
<evidence type="ECO:0000256" key="2">
    <source>
        <dbReference type="ARBA" id="ARBA00002075"/>
    </source>
</evidence>
<evidence type="ECO:0000256" key="5">
    <source>
        <dbReference type="ARBA" id="ARBA00012297"/>
    </source>
</evidence>
<dbReference type="PROSITE" id="PS00080">
    <property type="entry name" value="MULTICOPPER_OXIDASE2"/>
    <property type="match status" value="1"/>
</dbReference>
<evidence type="ECO:0000256" key="12">
    <source>
        <dbReference type="ARBA" id="ARBA00023185"/>
    </source>
</evidence>
<organism evidence="17 18">
    <name type="scientific">Urochloa decumbens</name>
    <dbReference type="NCBI Taxonomy" id="240449"/>
    <lineage>
        <taxon>Eukaryota</taxon>
        <taxon>Viridiplantae</taxon>
        <taxon>Streptophyta</taxon>
        <taxon>Embryophyta</taxon>
        <taxon>Tracheophyta</taxon>
        <taxon>Spermatophyta</taxon>
        <taxon>Magnoliopsida</taxon>
        <taxon>Liliopsida</taxon>
        <taxon>Poales</taxon>
        <taxon>Poaceae</taxon>
        <taxon>PACMAD clade</taxon>
        <taxon>Panicoideae</taxon>
        <taxon>Panicodae</taxon>
        <taxon>Paniceae</taxon>
        <taxon>Melinidinae</taxon>
        <taxon>Urochloa</taxon>
    </lineage>
</organism>
<comment type="catalytic activity">
    <reaction evidence="1 13">
        <text>4 hydroquinone + O2 = 4 benzosemiquinone + 2 H2O</text>
        <dbReference type="Rhea" id="RHEA:11276"/>
        <dbReference type="ChEBI" id="CHEBI:15377"/>
        <dbReference type="ChEBI" id="CHEBI:15379"/>
        <dbReference type="ChEBI" id="CHEBI:17594"/>
        <dbReference type="ChEBI" id="CHEBI:17977"/>
        <dbReference type="EC" id="1.10.3.2"/>
    </reaction>
</comment>
<evidence type="ECO:0000259" key="14">
    <source>
        <dbReference type="Pfam" id="PF00394"/>
    </source>
</evidence>
<evidence type="ECO:0000256" key="3">
    <source>
        <dbReference type="ARBA" id="ARBA00004271"/>
    </source>
</evidence>
<evidence type="ECO:0000256" key="1">
    <source>
        <dbReference type="ARBA" id="ARBA00000349"/>
    </source>
</evidence>
<dbReference type="InterPro" id="IPR034285">
    <property type="entry name" value="CuRO_2_LCC"/>
</dbReference>
<dbReference type="SUPFAM" id="SSF49503">
    <property type="entry name" value="Cupredoxins"/>
    <property type="match status" value="3"/>
</dbReference>
<keyword evidence="8 13" id="KW-0479">Metal-binding</keyword>
<dbReference type="GO" id="GO:0046274">
    <property type="term" value="P:lignin catabolic process"/>
    <property type="evidence" value="ECO:0007669"/>
    <property type="project" value="UniProtKB-KW"/>
</dbReference>
<comment type="subcellular location">
    <subcellularLocation>
        <location evidence="3 13">Secreted</location>
        <location evidence="3 13">Extracellular space</location>
        <location evidence="3 13">Apoplast</location>
    </subcellularLocation>
</comment>
<dbReference type="GO" id="GO:0052716">
    <property type="term" value="F:hydroquinone:oxygen oxidoreductase activity"/>
    <property type="evidence" value="ECO:0007669"/>
    <property type="project" value="UniProtKB-EC"/>
</dbReference>
<dbReference type="InterPro" id="IPR002355">
    <property type="entry name" value="Cu_oxidase_Cu_BS"/>
</dbReference>
<evidence type="ECO:0000256" key="8">
    <source>
        <dbReference type="ARBA" id="ARBA00022723"/>
    </source>
</evidence>
<dbReference type="CDD" id="cd13849">
    <property type="entry name" value="CuRO_1_LCC_plant"/>
    <property type="match status" value="1"/>
</dbReference>
<evidence type="ECO:0000256" key="13">
    <source>
        <dbReference type="RuleBase" id="RU361119"/>
    </source>
</evidence>
<dbReference type="InterPro" id="IPR001117">
    <property type="entry name" value="Cu-oxidase_2nd"/>
</dbReference>
<dbReference type="PANTHER" id="PTHR11709:SF356">
    <property type="entry name" value="LACCASE"/>
    <property type="match status" value="1"/>
</dbReference>
<feature type="domain" description="Plastocyanin-like" evidence="14">
    <location>
        <begin position="167"/>
        <end position="320"/>
    </location>
</feature>
<comment type="function">
    <text evidence="2 13">Lignin degradation and detoxification of lignin-derived products.</text>
</comment>
<feature type="domain" description="Plastocyanin-like" evidence="16">
    <location>
        <begin position="41"/>
        <end position="154"/>
    </location>
</feature>
<evidence type="ECO:0000256" key="4">
    <source>
        <dbReference type="ARBA" id="ARBA00010609"/>
    </source>
</evidence>
<comment type="cofactor">
    <cofactor evidence="13">
        <name>Cu cation</name>
        <dbReference type="ChEBI" id="CHEBI:23378"/>
    </cofactor>
    <text evidence="13">Binds 4 Cu cations per monomer.</text>
</comment>
<evidence type="ECO:0000313" key="18">
    <source>
        <dbReference type="Proteomes" id="UP001497457"/>
    </source>
</evidence>
<keyword evidence="11 13" id="KW-0186">Copper</keyword>
<feature type="chain" id="PRO_5044532247" description="Laccase" evidence="13">
    <location>
        <begin position="32"/>
        <end position="586"/>
    </location>
</feature>
<evidence type="ECO:0000313" key="17">
    <source>
        <dbReference type="EMBL" id="CAL4980545.1"/>
    </source>
</evidence>
<proteinExistence type="inferred from homology"/>
<dbReference type="PANTHER" id="PTHR11709">
    <property type="entry name" value="MULTI-COPPER OXIDASE"/>
    <property type="match status" value="1"/>
</dbReference>
<keyword evidence="9 13" id="KW-0677">Repeat</keyword>
<dbReference type="NCBIfam" id="TIGR03389">
    <property type="entry name" value="laccase"/>
    <property type="match status" value="1"/>
</dbReference>
<gene>
    <name evidence="17" type="ORF">URODEC1_LOCUS55707</name>
</gene>
<dbReference type="AlphaFoldDB" id="A0ABC9AN29"/>
<dbReference type="InterPro" id="IPR033138">
    <property type="entry name" value="Cu_oxidase_CS"/>
</dbReference>
<evidence type="ECO:0000256" key="10">
    <source>
        <dbReference type="ARBA" id="ARBA00023002"/>
    </source>
</evidence>
<evidence type="ECO:0000259" key="15">
    <source>
        <dbReference type="Pfam" id="PF07731"/>
    </source>
</evidence>
<dbReference type="InterPro" id="IPR034289">
    <property type="entry name" value="CuRO_3_LCC"/>
</dbReference>
<keyword evidence="12 13" id="KW-0439">Lignin degradation</keyword>
<dbReference type="InterPro" id="IPR011707">
    <property type="entry name" value="Cu-oxidase-like_N"/>
</dbReference>
<keyword evidence="13" id="KW-0732">Signal</keyword>
<dbReference type="CDD" id="cd13897">
    <property type="entry name" value="CuRO_3_LCC_plant"/>
    <property type="match status" value="1"/>
</dbReference>
<dbReference type="Proteomes" id="UP001497457">
    <property type="component" value="Chromosome 21rd"/>
</dbReference>
<comment type="similarity">
    <text evidence="4 13">Belongs to the multicopper oxidase family.</text>
</comment>
<feature type="signal peptide" evidence="13">
    <location>
        <begin position="1"/>
        <end position="31"/>
    </location>
</feature>
<evidence type="ECO:0000256" key="9">
    <source>
        <dbReference type="ARBA" id="ARBA00022737"/>
    </source>
</evidence>
<dbReference type="InterPro" id="IPR008972">
    <property type="entry name" value="Cupredoxin"/>
</dbReference>
<name>A0ABC9AN29_9POAL</name>
<protein>
    <recommendedName>
        <fullName evidence="5 13">Laccase</fullName>
        <ecNumber evidence="5 13">1.10.3.2</ecNumber>
    </recommendedName>
    <alternativeName>
        <fullName evidence="13">Benzenediol:oxygen oxidoreductase</fullName>
    </alternativeName>
    <alternativeName>
        <fullName evidence="13">Diphenol oxidase</fullName>
    </alternativeName>
    <alternativeName>
        <fullName evidence="13">Urishiol oxidase</fullName>
    </alternativeName>
</protein>
<evidence type="ECO:0000256" key="7">
    <source>
        <dbReference type="ARBA" id="ARBA00022525"/>
    </source>
</evidence>
<keyword evidence="18" id="KW-1185">Reference proteome</keyword>
<evidence type="ECO:0000259" key="16">
    <source>
        <dbReference type="Pfam" id="PF07732"/>
    </source>
</evidence>
<sequence length="586" mass="63540">MDTRGGIPVAAAAAAAAVILFLSSMALLTAAAVVEHTFVVSQMNMRHLCTDTLVTVVNGQLPGPVINVTEGDSVVVHVVNRSPYDITIHWHGVKQMRNCWADGVPMITQCPIRPGNNFTYQFSVDGQEGTLWWHSHVGGLRATLHGALIVRPRQGAASYPFRRPDGEIPIVLGEWWQQMDLVQLERNLAGGNFNYSPSAATLNGKLGDLHYGCSGAMEEGHVLDVDPGKTYLLRFINAVLVSEYYIKIAGHRFTVVAADGNYVNPYTTDTIAIAPGQTVDALLTADTSPGMSYYMVAMAAQPTVIVPPFPVTMTRGVVRYPSSSGAPMVPAMPGTHDTDTSFHFHGNLTGLRRSPVPTRVDERLLVTLSVGSMCRRQGQTTCARTSADTIIMVNMNNVSFQLPAGATSSLLEAHYGHSSMSAMGLATLPDRPPVAFNYTDPALVQRGPREAWLEPTTKATTARRFRYGSVVEAVFQNTAVMQTDSNPMHLHGHDMFVLAQGLGNYDQARDVARYNLVNPPVRNTVLVPSLGWTAVRFIADNPGVWFLHCHYQFHASVGMATVFIVEDGPTVGTSLTPPPANFPKCT</sequence>
<keyword evidence="6 13" id="KW-0052">Apoplast</keyword>
<dbReference type="Gene3D" id="2.60.40.420">
    <property type="entry name" value="Cupredoxins - blue copper proteins"/>
    <property type="match status" value="3"/>
</dbReference>
<dbReference type="EC" id="1.10.3.2" evidence="5 13"/>
<reference evidence="18" key="1">
    <citation type="submission" date="2024-06" db="EMBL/GenBank/DDBJ databases">
        <authorList>
            <person name="Ryan C."/>
        </authorList>
    </citation>
    <scope>NUCLEOTIDE SEQUENCE [LARGE SCALE GENOMIC DNA]</scope>
</reference>
<accession>A0ABC9AN29</accession>
<keyword evidence="7 13" id="KW-0964">Secreted</keyword>
<dbReference type="InterPro" id="IPR034288">
    <property type="entry name" value="CuRO_1_LCC"/>
</dbReference>
<evidence type="ECO:0000256" key="11">
    <source>
        <dbReference type="ARBA" id="ARBA00023008"/>
    </source>
</evidence>
<dbReference type="Pfam" id="PF00394">
    <property type="entry name" value="Cu-oxidase"/>
    <property type="match status" value="1"/>
</dbReference>
<dbReference type="EMBL" id="OZ075131">
    <property type="protein sequence ID" value="CAL4980545.1"/>
    <property type="molecule type" value="Genomic_DNA"/>
</dbReference>
<dbReference type="CDD" id="cd13875">
    <property type="entry name" value="CuRO_2_LCC_plant"/>
    <property type="match status" value="1"/>
</dbReference>
<dbReference type="InterPro" id="IPR045087">
    <property type="entry name" value="Cu-oxidase_fam"/>
</dbReference>
<evidence type="ECO:0000256" key="6">
    <source>
        <dbReference type="ARBA" id="ARBA00022523"/>
    </source>
</evidence>
<feature type="domain" description="Plastocyanin-like" evidence="15">
    <location>
        <begin position="429"/>
        <end position="567"/>
    </location>
</feature>